<proteinExistence type="inferred from homology"/>
<evidence type="ECO:0000313" key="3">
    <source>
        <dbReference type="EMBL" id="MDQ0474418.1"/>
    </source>
</evidence>
<evidence type="ECO:0000259" key="2">
    <source>
        <dbReference type="Pfam" id="PF01052"/>
    </source>
</evidence>
<name>A0ABU0JM12_9HYPH</name>
<keyword evidence="3" id="KW-0966">Cell projection</keyword>
<dbReference type="RefSeq" id="WP_307284002.1">
    <property type="nucleotide sequence ID" value="NZ_JAUSVX010000022.1"/>
</dbReference>
<protein>
    <submittedName>
        <fullName evidence="3">Flagellar motor switch protein FliN/FliY</fullName>
    </submittedName>
</protein>
<dbReference type="InterPro" id="IPR001543">
    <property type="entry name" value="FliN-like_C"/>
</dbReference>
<evidence type="ECO:0000256" key="1">
    <source>
        <dbReference type="ARBA" id="ARBA00009226"/>
    </source>
</evidence>
<evidence type="ECO:0000313" key="4">
    <source>
        <dbReference type="Proteomes" id="UP001242480"/>
    </source>
</evidence>
<keyword evidence="3" id="KW-0282">Flagellum</keyword>
<keyword evidence="4" id="KW-1185">Reference proteome</keyword>
<feature type="domain" description="Flagellar motor switch protein FliN-like C-terminal" evidence="2">
    <location>
        <begin position="4"/>
        <end position="73"/>
    </location>
</feature>
<dbReference type="InterPro" id="IPR036429">
    <property type="entry name" value="SpoA-like_sf"/>
</dbReference>
<accession>A0ABU0JM12</accession>
<comment type="caution">
    <text evidence="3">The sequence shown here is derived from an EMBL/GenBank/DDBJ whole genome shotgun (WGS) entry which is preliminary data.</text>
</comment>
<dbReference type="SUPFAM" id="SSF101801">
    <property type="entry name" value="Surface presentation of antigens (SPOA)"/>
    <property type="match status" value="1"/>
</dbReference>
<gene>
    <name evidence="3" type="ORF">QO011_007458</name>
</gene>
<dbReference type="Pfam" id="PF01052">
    <property type="entry name" value="FliMN_C"/>
    <property type="match status" value="1"/>
</dbReference>
<dbReference type="EMBL" id="JAUSVX010000022">
    <property type="protein sequence ID" value="MDQ0474418.1"/>
    <property type="molecule type" value="Genomic_DNA"/>
</dbReference>
<reference evidence="3 4" key="1">
    <citation type="submission" date="2023-07" db="EMBL/GenBank/DDBJ databases">
        <title>Genomic Encyclopedia of Type Strains, Phase IV (KMG-IV): sequencing the most valuable type-strain genomes for metagenomic binning, comparative biology and taxonomic classification.</title>
        <authorList>
            <person name="Goeker M."/>
        </authorList>
    </citation>
    <scope>NUCLEOTIDE SEQUENCE [LARGE SCALE GENOMIC DNA]</scope>
    <source>
        <strain evidence="3 4">DSM 19619</strain>
    </source>
</reference>
<keyword evidence="3" id="KW-0969">Cilium</keyword>
<dbReference type="PANTHER" id="PTHR30034">
    <property type="entry name" value="FLAGELLAR MOTOR SWITCH PROTEIN FLIM"/>
    <property type="match status" value="1"/>
</dbReference>
<dbReference type="PANTHER" id="PTHR30034:SF6">
    <property type="entry name" value="YOP PROTEINS TRANSLOCATION PROTEIN Q"/>
    <property type="match status" value="1"/>
</dbReference>
<sequence length="82" mass="8991">MPVLDDVPLEVSVVLGETTMPIHQLLRMGRGAVIELNQSEDDDVMILANNLPVARGKVSVYGSRIAIEVRELIRKPSIVAQI</sequence>
<dbReference type="Gene3D" id="2.30.330.10">
    <property type="entry name" value="SpoA-like"/>
    <property type="match status" value="1"/>
</dbReference>
<dbReference type="Proteomes" id="UP001242480">
    <property type="component" value="Unassembled WGS sequence"/>
</dbReference>
<comment type="similarity">
    <text evidence="1">Belongs to the FliN/MopA/SpaO family.</text>
</comment>
<organism evidence="3 4">
    <name type="scientific">Labrys wisconsinensis</name>
    <dbReference type="NCBI Taxonomy" id="425677"/>
    <lineage>
        <taxon>Bacteria</taxon>
        <taxon>Pseudomonadati</taxon>
        <taxon>Pseudomonadota</taxon>
        <taxon>Alphaproteobacteria</taxon>
        <taxon>Hyphomicrobiales</taxon>
        <taxon>Xanthobacteraceae</taxon>
        <taxon>Labrys</taxon>
    </lineage>
</organism>
<dbReference type="InterPro" id="IPR001172">
    <property type="entry name" value="FliN_T3SS_HrcQb"/>
</dbReference>
<dbReference type="PRINTS" id="PR00956">
    <property type="entry name" value="FLGMOTORFLIN"/>
</dbReference>